<evidence type="ECO:0000313" key="2">
    <source>
        <dbReference type="Proteomes" id="UP000017396"/>
    </source>
</evidence>
<dbReference type="Proteomes" id="UP000017396">
    <property type="component" value="Chromosome"/>
</dbReference>
<gene>
    <name evidence="1" type="ORF">GKIL_0923</name>
</gene>
<reference evidence="1 2" key="1">
    <citation type="journal article" date="2013" name="PLoS ONE">
        <title>Cultivation and Complete Genome Sequencing of Gloeobacter kilaueensis sp. nov., from a Lava Cave in Kilauea Caldera, Hawai'i.</title>
        <authorList>
            <person name="Saw J.H."/>
            <person name="Schatz M."/>
            <person name="Brown M.V."/>
            <person name="Kunkel D.D."/>
            <person name="Foster J.S."/>
            <person name="Shick H."/>
            <person name="Christensen S."/>
            <person name="Hou S."/>
            <person name="Wan X."/>
            <person name="Donachie S.P."/>
        </authorList>
    </citation>
    <scope>NUCLEOTIDE SEQUENCE [LARGE SCALE GENOMIC DNA]</scope>
    <source>
        <strain evidence="2">JS</strain>
    </source>
</reference>
<keyword evidence="2" id="KW-1185">Reference proteome</keyword>
<dbReference type="KEGG" id="glj:GKIL_0923"/>
<sequence>MVKFFLDPVAIWRILSILFGIRYPSSSGGWREVGGVKIMIAHTYVALALQTAMQAWSGDSIALRRLNLAAARLGHRIDADDLGELKAHSQWLENLAWGLKELETELPSLTSVQNYVATALDLSLRAWAGDDEAFALLNRAAEMTGSGSVSSEHLAEIKLHSQLLENIAWGLKELDSEPAL</sequence>
<evidence type="ECO:0000313" key="1">
    <source>
        <dbReference type="EMBL" id="AGY57169.1"/>
    </source>
</evidence>
<proteinExistence type="predicted"/>
<protein>
    <submittedName>
        <fullName evidence="1">Uncharacterized protein</fullName>
    </submittedName>
</protein>
<dbReference type="HOGENOM" id="CLU_1494190_0_0_3"/>
<accession>U5QHR3</accession>
<name>U5QHR3_GLOK1</name>
<dbReference type="EMBL" id="CP003587">
    <property type="protein sequence ID" value="AGY57169.1"/>
    <property type="molecule type" value="Genomic_DNA"/>
</dbReference>
<dbReference type="AlphaFoldDB" id="U5QHR3"/>
<organism evidence="1 2">
    <name type="scientific">Gloeobacter kilaueensis (strain ATCC BAA-2537 / CCAP 1431/1 / ULC 316 / JS1)</name>
    <dbReference type="NCBI Taxonomy" id="1183438"/>
    <lineage>
        <taxon>Bacteria</taxon>
        <taxon>Bacillati</taxon>
        <taxon>Cyanobacteriota</taxon>
        <taxon>Cyanophyceae</taxon>
        <taxon>Gloeobacterales</taxon>
        <taxon>Gloeobacteraceae</taxon>
        <taxon>Gloeobacter</taxon>
    </lineage>
</organism>
<dbReference type="STRING" id="1183438.GKIL_0923"/>